<accession>A0A026W0R1</accession>
<reference evidence="1 2" key="1">
    <citation type="journal article" date="2014" name="Curr. Biol.">
        <title>The genome of the clonal raider ant Cerapachys biroi.</title>
        <authorList>
            <person name="Oxley P.R."/>
            <person name="Ji L."/>
            <person name="Fetter-Pruneda I."/>
            <person name="McKenzie S.K."/>
            <person name="Li C."/>
            <person name="Hu H."/>
            <person name="Zhang G."/>
            <person name="Kronauer D.J."/>
        </authorList>
    </citation>
    <scope>NUCLEOTIDE SEQUENCE [LARGE SCALE GENOMIC DNA]</scope>
</reference>
<proteinExistence type="predicted"/>
<dbReference type="AlphaFoldDB" id="A0A026W0R1"/>
<name>A0A026W0R1_OOCBI</name>
<evidence type="ECO:0000313" key="2">
    <source>
        <dbReference type="Proteomes" id="UP000053097"/>
    </source>
</evidence>
<sequence length="64" mass="7470">MPEFVERKSLGGAWNRRTLHFRRPTPARFHPEEEFHCGEHNEENGRFLNVAASICNKMMIGTDN</sequence>
<keyword evidence="2" id="KW-1185">Reference proteome</keyword>
<dbReference type="EMBL" id="KK107537">
    <property type="protein sequence ID" value="EZA49171.1"/>
    <property type="molecule type" value="Genomic_DNA"/>
</dbReference>
<protein>
    <submittedName>
        <fullName evidence="1">Uncharacterized protein</fullName>
    </submittedName>
</protein>
<organism evidence="1 2">
    <name type="scientific">Ooceraea biroi</name>
    <name type="common">Clonal raider ant</name>
    <name type="synonym">Cerapachys biroi</name>
    <dbReference type="NCBI Taxonomy" id="2015173"/>
    <lineage>
        <taxon>Eukaryota</taxon>
        <taxon>Metazoa</taxon>
        <taxon>Ecdysozoa</taxon>
        <taxon>Arthropoda</taxon>
        <taxon>Hexapoda</taxon>
        <taxon>Insecta</taxon>
        <taxon>Pterygota</taxon>
        <taxon>Neoptera</taxon>
        <taxon>Endopterygota</taxon>
        <taxon>Hymenoptera</taxon>
        <taxon>Apocrita</taxon>
        <taxon>Aculeata</taxon>
        <taxon>Formicoidea</taxon>
        <taxon>Formicidae</taxon>
        <taxon>Dorylinae</taxon>
        <taxon>Ooceraea</taxon>
    </lineage>
</organism>
<dbReference type="Proteomes" id="UP000053097">
    <property type="component" value="Unassembled WGS sequence"/>
</dbReference>
<gene>
    <name evidence="1" type="ORF">X777_12627</name>
</gene>
<evidence type="ECO:0000313" key="1">
    <source>
        <dbReference type="EMBL" id="EZA49171.1"/>
    </source>
</evidence>